<protein>
    <submittedName>
        <fullName evidence="2">NifU-like protein</fullName>
    </submittedName>
</protein>
<dbReference type="EMBL" id="PQFZ01000006">
    <property type="protein sequence ID" value="POR51953.1"/>
    <property type="molecule type" value="Genomic_DNA"/>
</dbReference>
<dbReference type="OrthoDB" id="9798220at2"/>
<dbReference type="Gene3D" id="3.30.300.130">
    <property type="entry name" value="Fe-S cluster assembly (FSCA)"/>
    <property type="match status" value="1"/>
</dbReference>
<name>A0A2S4MB41_9HYPH</name>
<reference evidence="2 3" key="1">
    <citation type="submission" date="2018-01" db="EMBL/GenBank/DDBJ databases">
        <title>Genomic Encyclopedia of Type Strains, Phase III (KMG-III): the genomes of soil and plant-associated and newly described type strains.</title>
        <authorList>
            <person name="Whitman W."/>
        </authorList>
    </citation>
    <scope>NUCLEOTIDE SEQUENCE [LARGE SCALE GENOMIC DNA]</scope>
    <source>
        <strain evidence="2 3">1131</strain>
    </source>
</reference>
<evidence type="ECO:0000313" key="3">
    <source>
        <dbReference type="Proteomes" id="UP000236919"/>
    </source>
</evidence>
<dbReference type="AlphaFoldDB" id="A0A2S4MB41"/>
<organism evidence="2 3">
    <name type="scientific">Bosea psychrotolerans</name>
    <dbReference type="NCBI Taxonomy" id="1871628"/>
    <lineage>
        <taxon>Bacteria</taxon>
        <taxon>Pseudomonadati</taxon>
        <taxon>Pseudomonadota</taxon>
        <taxon>Alphaproteobacteria</taxon>
        <taxon>Hyphomicrobiales</taxon>
        <taxon>Boseaceae</taxon>
        <taxon>Bosea</taxon>
    </lineage>
</organism>
<gene>
    <name evidence="2" type="ORF">CYD53_106237</name>
</gene>
<proteinExistence type="predicted"/>
<dbReference type="GO" id="GO:0051536">
    <property type="term" value="F:iron-sulfur cluster binding"/>
    <property type="evidence" value="ECO:0007669"/>
    <property type="project" value="InterPro"/>
</dbReference>
<dbReference type="GO" id="GO:0016226">
    <property type="term" value="P:iron-sulfur cluster assembly"/>
    <property type="evidence" value="ECO:0007669"/>
    <property type="project" value="InterPro"/>
</dbReference>
<evidence type="ECO:0000259" key="1">
    <source>
        <dbReference type="Pfam" id="PF01106"/>
    </source>
</evidence>
<dbReference type="GO" id="GO:0005506">
    <property type="term" value="F:iron ion binding"/>
    <property type="evidence" value="ECO:0007669"/>
    <property type="project" value="InterPro"/>
</dbReference>
<dbReference type="InterPro" id="IPR001075">
    <property type="entry name" value="NIF_FeS_clus_asmbl_NifU_C"/>
</dbReference>
<dbReference type="Proteomes" id="UP000236919">
    <property type="component" value="Unassembled WGS sequence"/>
</dbReference>
<keyword evidence="3" id="KW-1185">Reference proteome</keyword>
<dbReference type="RefSeq" id="WP_103718537.1">
    <property type="nucleotide sequence ID" value="NZ_PQFZ01000006.1"/>
</dbReference>
<dbReference type="SUPFAM" id="SSF117916">
    <property type="entry name" value="Fe-S cluster assembly (FSCA) domain-like"/>
    <property type="match status" value="1"/>
</dbReference>
<evidence type="ECO:0000313" key="2">
    <source>
        <dbReference type="EMBL" id="POR51953.1"/>
    </source>
</evidence>
<sequence length="100" mass="10192">MSRLSGEPVRSLENAVDEALAGIRAKLRAHAGDVEVVSISPEGDVSLAFTGTCISCPAQALTFGSAVLPVVESVAGIGAIRVEGMNVSPAAMRRIRAMAG</sequence>
<accession>A0A2S4MB41</accession>
<dbReference type="Pfam" id="PF01106">
    <property type="entry name" value="NifU"/>
    <property type="match status" value="1"/>
</dbReference>
<dbReference type="InterPro" id="IPR034904">
    <property type="entry name" value="FSCA_dom_sf"/>
</dbReference>
<feature type="domain" description="NIF system FeS cluster assembly NifU C-terminal" evidence="1">
    <location>
        <begin position="16"/>
        <end position="67"/>
    </location>
</feature>
<comment type="caution">
    <text evidence="2">The sequence shown here is derived from an EMBL/GenBank/DDBJ whole genome shotgun (WGS) entry which is preliminary data.</text>
</comment>